<keyword evidence="2" id="KW-1185">Reference proteome</keyword>
<reference evidence="1 2" key="1">
    <citation type="journal article" date="2023" name="Nucleic Acids Res.">
        <title>The hologenome of Daphnia magna reveals possible DNA methylation and microbiome-mediated evolution of the host genome.</title>
        <authorList>
            <person name="Chaturvedi A."/>
            <person name="Li X."/>
            <person name="Dhandapani V."/>
            <person name="Marshall H."/>
            <person name="Kissane S."/>
            <person name="Cuenca-Cambronero M."/>
            <person name="Asole G."/>
            <person name="Calvet F."/>
            <person name="Ruiz-Romero M."/>
            <person name="Marangio P."/>
            <person name="Guigo R."/>
            <person name="Rago D."/>
            <person name="Mirbahai L."/>
            <person name="Eastwood N."/>
            <person name="Colbourne J.K."/>
            <person name="Zhou J."/>
            <person name="Mallon E."/>
            <person name="Orsini L."/>
        </authorList>
    </citation>
    <scope>NUCLEOTIDE SEQUENCE [LARGE SCALE GENOMIC DNA]</scope>
    <source>
        <strain evidence="1">LRV0_1</strain>
    </source>
</reference>
<dbReference type="Proteomes" id="UP001234178">
    <property type="component" value="Unassembled WGS sequence"/>
</dbReference>
<proteinExistence type="predicted"/>
<sequence>MDKVIIAVRVTPKEVDHPNVKGNQMDATVSLTLSMLTRLQTSLLPSTDDREDQKGGQAVGILDLDEEDILSCADYSSDIQDLLFVVAYPVDDKDILYCADNYEDELMYNADVSCDTNEVYLPSVDDPREQDSFFSCTFTLILNPDPLLKERVSPYCL</sequence>
<organism evidence="1 2">
    <name type="scientific">Daphnia magna</name>
    <dbReference type="NCBI Taxonomy" id="35525"/>
    <lineage>
        <taxon>Eukaryota</taxon>
        <taxon>Metazoa</taxon>
        <taxon>Ecdysozoa</taxon>
        <taxon>Arthropoda</taxon>
        <taxon>Crustacea</taxon>
        <taxon>Branchiopoda</taxon>
        <taxon>Diplostraca</taxon>
        <taxon>Cladocera</taxon>
        <taxon>Anomopoda</taxon>
        <taxon>Daphniidae</taxon>
        <taxon>Daphnia</taxon>
    </lineage>
</organism>
<comment type="caution">
    <text evidence="1">The sequence shown here is derived from an EMBL/GenBank/DDBJ whole genome shotgun (WGS) entry which is preliminary data.</text>
</comment>
<gene>
    <name evidence="1" type="ORF">OUZ56_016336</name>
</gene>
<accession>A0ABR0AQG0</accession>
<protein>
    <submittedName>
        <fullName evidence="1">Uncharacterized protein</fullName>
    </submittedName>
</protein>
<name>A0ABR0AQG0_9CRUS</name>
<evidence type="ECO:0000313" key="2">
    <source>
        <dbReference type="Proteomes" id="UP001234178"/>
    </source>
</evidence>
<dbReference type="EMBL" id="JAOYFB010000038">
    <property type="protein sequence ID" value="KAK4027326.1"/>
    <property type="molecule type" value="Genomic_DNA"/>
</dbReference>
<evidence type="ECO:0000313" key="1">
    <source>
        <dbReference type="EMBL" id="KAK4027326.1"/>
    </source>
</evidence>